<keyword evidence="3" id="KW-0238">DNA-binding</keyword>
<dbReference type="InterPro" id="IPR036390">
    <property type="entry name" value="WH_DNA-bd_sf"/>
</dbReference>
<evidence type="ECO:0000256" key="4">
    <source>
        <dbReference type="ARBA" id="ARBA00023163"/>
    </source>
</evidence>
<dbReference type="PRINTS" id="PR00039">
    <property type="entry name" value="HTHLYSR"/>
</dbReference>
<evidence type="ECO:0000256" key="2">
    <source>
        <dbReference type="ARBA" id="ARBA00023015"/>
    </source>
</evidence>
<evidence type="ECO:0000313" key="6">
    <source>
        <dbReference type="EMBL" id="BAY57020.1"/>
    </source>
</evidence>
<dbReference type="Proteomes" id="UP000217895">
    <property type="component" value="Chromosome"/>
</dbReference>
<dbReference type="AlphaFoldDB" id="A0A1Z4JJW2"/>
<dbReference type="InterPro" id="IPR000847">
    <property type="entry name" value="LysR_HTH_N"/>
</dbReference>
<dbReference type="PANTHER" id="PTHR30346:SF0">
    <property type="entry name" value="HCA OPERON TRANSCRIPTIONAL ACTIVATOR HCAR"/>
    <property type="match status" value="1"/>
</dbReference>
<dbReference type="GO" id="GO:0003677">
    <property type="term" value="F:DNA binding"/>
    <property type="evidence" value="ECO:0007669"/>
    <property type="project" value="UniProtKB-KW"/>
</dbReference>
<dbReference type="PANTHER" id="PTHR30346">
    <property type="entry name" value="TRANSCRIPTIONAL DUAL REGULATOR HCAR-RELATED"/>
    <property type="match status" value="1"/>
</dbReference>
<dbReference type="InterPro" id="IPR005119">
    <property type="entry name" value="LysR_subst-bd"/>
</dbReference>
<dbReference type="EMBL" id="AP018203">
    <property type="protein sequence ID" value="BAY57020.1"/>
    <property type="molecule type" value="Genomic_DNA"/>
</dbReference>
<protein>
    <submittedName>
        <fullName evidence="6">LysR family transcriptional regulator</fullName>
    </submittedName>
</protein>
<dbReference type="Pfam" id="PF03466">
    <property type="entry name" value="LysR_substrate"/>
    <property type="match status" value="1"/>
</dbReference>
<dbReference type="GO" id="GO:0032993">
    <property type="term" value="C:protein-DNA complex"/>
    <property type="evidence" value="ECO:0007669"/>
    <property type="project" value="TreeGrafter"/>
</dbReference>
<dbReference type="FunFam" id="1.10.10.10:FF:000001">
    <property type="entry name" value="LysR family transcriptional regulator"/>
    <property type="match status" value="1"/>
</dbReference>
<accession>A0A1Z4JJW2</accession>
<gene>
    <name evidence="6" type="ORF">NIES2135_38830</name>
</gene>
<dbReference type="SUPFAM" id="SSF53850">
    <property type="entry name" value="Periplasmic binding protein-like II"/>
    <property type="match status" value="1"/>
</dbReference>
<reference evidence="6 7" key="1">
    <citation type="submission" date="2017-06" db="EMBL/GenBank/DDBJ databases">
        <title>Genome sequencing of cyanobaciteial culture collection at National Institute for Environmental Studies (NIES).</title>
        <authorList>
            <person name="Hirose Y."/>
            <person name="Shimura Y."/>
            <person name="Fujisawa T."/>
            <person name="Nakamura Y."/>
            <person name="Kawachi M."/>
        </authorList>
    </citation>
    <scope>NUCLEOTIDE SEQUENCE [LARGE SCALE GENOMIC DNA]</scope>
    <source>
        <strain evidence="6 7">NIES-2135</strain>
    </source>
</reference>
<keyword evidence="4" id="KW-0804">Transcription</keyword>
<evidence type="ECO:0000313" key="7">
    <source>
        <dbReference type="Proteomes" id="UP000217895"/>
    </source>
</evidence>
<feature type="domain" description="HTH lysR-type" evidence="5">
    <location>
        <begin position="1"/>
        <end position="59"/>
    </location>
</feature>
<dbReference type="SUPFAM" id="SSF46785">
    <property type="entry name" value="Winged helix' DNA-binding domain"/>
    <property type="match status" value="1"/>
</dbReference>
<organism evidence="6 7">
    <name type="scientific">Leptolyngbya boryana NIES-2135</name>
    <dbReference type="NCBI Taxonomy" id="1973484"/>
    <lineage>
        <taxon>Bacteria</taxon>
        <taxon>Bacillati</taxon>
        <taxon>Cyanobacteriota</taxon>
        <taxon>Cyanophyceae</taxon>
        <taxon>Leptolyngbyales</taxon>
        <taxon>Leptolyngbyaceae</taxon>
        <taxon>Leptolyngbya group</taxon>
        <taxon>Leptolyngbya</taxon>
    </lineage>
</organism>
<dbReference type="InterPro" id="IPR036388">
    <property type="entry name" value="WH-like_DNA-bd_sf"/>
</dbReference>
<dbReference type="Gene3D" id="3.40.190.10">
    <property type="entry name" value="Periplasmic binding protein-like II"/>
    <property type="match status" value="2"/>
</dbReference>
<dbReference type="CDD" id="cd08414">
    <property type="entry name" value="PBP2_LTTR_aromatics_like"/>
    <property type="match status" value="1"/>
</dbReference>
<dbReference type="PROSITE" id="PS50931">
    <property type="entry name" value="HTH_LYSR"/>
    <property type="match status" value="1"/>
</dbReference>
<sequence>MELRHLRYFVAVAEELHFNRAAERLHIAQPPLSQQIKQLETELGVALFHRRTKRQVQLTEAGQVLLQAAYPILAQLEQAIYDTQRAGRGEPGTLTIGFTSSVVYDVLPTILHQFRHHFPQVELVLQELTTTQQEEALHNQRIDIGFCHPPLKDDRLQSESILKESLVVVLPESHPLATETIISMDSLADESFILFPRHLGPGLYDQIVSFCKQVNFSPKVMQEAIQMQTIIGLISAEMGVALVPASLQNLQRVGVVYKSLRETTPQVETAIVWRPDSTSGVLREFLQVVKCYVNARSNKIA</sequence>
<keyword evidence="7" id="KW-1185">Reference proteome</keyword>
<keyword evidence="2" id="KW-0805">Transcription regulation</keyword>
<name>A0A1Z4JJW2_LEPBY</name>
<evidence type="ECO:0000256" key="3">
    <source>
        <dbReference type="ARBA" id="ARBA00023125"/>
    </source>
</evidence>
<dbReference type="Gene3D" id="1.10.10.10">
    <property type="entry name" value="Winged helix-like DNA-binding domain superfamily/Winged helix DNA-binding domain"/>
    <property type="match status" value="1"/>
</dbReference>
<dbReference type="GO" id="GO:0003700">
    <property type="term" value="F:DNA-binding transcription factor activity"/>
    <property type="evidence" value="ECO:0007669"/>
    <property type="project" value="InterPro"/>
</dbReference>
<evidence type="ECO:0000259" key="5">
    <source>
        <dbReference type="PROSITE" id="PS50931"/>
    </source>
</evidence>
<evidence type="ECO:0000256" key="1">
    <source>
        <dbReference type="ARBA" id="ARBA00009437"/>
    </source>
</evidence>
<dbReference type="Pfam" id="PF00126">
    <property type="entry name" value="HTH_1"/>
    <property type="match status" value="1"/>
</dbReference>
<proteinExistence type="inferred from homology"/>
<comment type="similarity">
    <text evidence="1">Belongs to the LysR transcriptional regulatory family.</text>
</comment>